<dbReference type="RefSeq" id="WP_148752652.1">
    <property type="nucleotide sequence ID" value="NZ_VSSR01000030.1"/>
</dbReference>
<dbReference type="InterPro" id="IPR011600">
    <property type="entry name" value="Pept_C14_caspase"/>
</dbReference>
<dbReference type="InterPro" id="IPR016024">
    <property type="entry name" value="ARM-type_fold"/>
</dbReference>
<dbReference type="SUPFAM" id="SSF52129">
    <property type="entry name" value="Caspase-like"/>
    <property type="match status" value="1"/>
</dbReference>
<dbReference type="EMBL" id="VSSR01000030">
    <property type="protein sequence ID" value="TYL83155.1"/>
    <property type="molecule type" value="Genomic_DNA"/>
</dbReference>
<proteinExistence type="predicted"/>
<name>A0A5S4WLX1_9BRAD</name>
<dbReference type="GO" id="GO:0004197">
    <property type="term" value="F:cysteine-type endopeptidase activity"/>
    <property type="evidence" value="ECO:0007669"/>
    <property type="project" value="InterPro"/>
</dbReference>
<reference evidence="3 4" key="1">
    <citation type="submission" date="2019-08" db="EMBL/GenBank/DDBJ databases">
        <title>Bradyrhizobium hipponensis sp. nov., a rhizobium isolated from a Lupinus angustifolius root nodule in Tunisia.</title>
        <authorList>
            <person name="Off K."/>
            <person name="Rejili M."/>
            <person name="Mars M."/>
            <person name="Brachmann A."/>
            <person name="Marin M."/>
        </authorList>
    </citation>
    <scope>NUCLEOTIDE SEQUENCE [LARGE SCALE GENOMIC DNA]</scope>
    <source>
        <strain evidence="3 4">CTAW11</strain>
    </source>
</reference>
<evidence type="ECO:0000256" key="1">
    <source>
        <dbReference type="SAM" id="Phobius"/>
    </source>
</evidence>
<sequence>MVVATQSRPAFPEARTFVLLIGISNNPAFTKLGAPAADAAALYGALVDFKGCGLPAEDVTLLPEVDATGDRILKEIAAISSKASKTDRIFIYFAGHGMQLPSDFGLVAWDTRPGDHPQPPVLGSEIGRALSDTYAYGVLLVIDCCYGASFADYVPQFFRSRGAGGYRVLLSSTRANERSWEAAGGGSTFFSTYLRRSIDGSDPVGLIPGAIFLSDLTRHIAARVSTEVKKLNESYRQEQTFNGAYGTDPLVFRQARLTESRILLLLARFSWRDIVRFAVISTVAFLSVASVAFMTHYSVLERSLYATTVGDWIDIDVGRWGTHAYGFPKLFWQSDFTRDDVLATSQLRNAGGIVNAPIEQPVLPTLREQLTPGARIRLAYWAGEDDEARKGLLDLWKTDKSLTGAVHLVPRLARREDLQWLAAVQAEAPDERVKAFASVAAARVAPGDPASGFRQPRRGPYTLPMELLTAAAPPCSEAVRDYVVGLLGKVPSEDYRSAGINAALRLGCEIPLDALPMILIYSFGLFAVDDIAGYIDSRQSSSDQLLAMLPRFATADPEKSDLPKKTIAVIAVSERAPCVPALKGQLGAADPDVRALAVAALLAHCDDSVVGDLEAATASTPEVVAIFAMHGRVSAPQVRSRLAEKNLEVEDASYLLVALGAVGSAEDIEAIRNFVARRPDAEEGVRIAAVLALHRLHAPASYAAPFLNGIFESSKLALEWIVDVDPAGAVHLMREAVERRSGEAFVKFAQRLPLTPGDIEFLESAVRSGDAAAAGILAQIQPAEKVVELLSSPNRRVRSETATWASANPQMSEETLESSKSRLPNGHVRQLRGDLRAKKMILDLLEGAPQETRPWRARLLAATWRPELRSGLLLLLEGYRGSSPMRNFWAIRQGSP</sequence>
<evidence type="ECO:0000259" key="2">
    <source>
        <dbReference type="Pfam" id="PF00656"/>
    </source>
</evidence>
<keyword evidence="1" id="KW-0472">Membrane</keyword>
<dbReference type="AlphaFoldDB" id="A0A5S4WLX1"/>
<accession>A0A5S4WLX1</accession>
<protein>
    <submittedName>
        <fullName evidence="3">Caspase family protein</fullName>
    </submittedName>
</protein>
<keyword evidence="4" id="KW-1185">Reference proteome</keyword>
<evidence type="ECO:0000313" key="3">
    <source>
        <dbReference type="EMBL" id="TYL83155.1"/>
    </source>
</evidence>
<evidence type="ECO:0000313" key="4">
    <source>
        <dbReference type="Proteomes" id="UP000324853"/>
    </source>
</evidence>
<dbReference type="OrthoDB" id="9149554at2"/>
<dbReference type="GO" id="GO:0006508">
    <property type="term" value="P:proteolysis"/>
    <property type="evidence" value="ECO:0007669"/>
    <property type="project" value="InterPro"/>
</dbReference>
<organism evidence="3 4">
    <name type="scientific">Bradyrhizobium cytisi</name>
    <dbReference type="NCBI Taxonomy" id="515489"/>
    <lineage>
        <taxon>Bacteria</taxon>
        <taxon>Pseudomonadati</taxon>
        <taxon>Pseudomonadota</taxon>
        <taxon>Alphaproteobacteria</taxon>
        <taxon>Hyphomicrobiales</taxon>
        <taxon>Nitrobacteraceae</taxon>
        <taxon>Bradyrhizobium</taxon>
    </lineage>
</organism>
<dbReference type="SUPFAM" id="SSF48371">
    <property type="entry name" value="ARM repeat"/>
    <property type="match status" value="1"/>
</dbReference>
<feature type="domain" description="Peptidase C14 caspase" evidence="2">
    <location>
        <begin position="17"/>
        <end position="198"/>
    </location>
</feature>
<keyword evidence="1" id="KW-1133">Transmembrane helix</keyword>
<dbReference type="InterPro" id="IPR029030">
    <property type="entry name" value="Caspase-like_dom_sf"/>
</dbReference>
<dbReference type="Pfam" id="PF00656">
    <property type="entry name" value="Peptidase_C14"/>
    <property type="match status" value="1"/>
</dbReference>
<dbReference type="Proteomes" id="UP000324853">
    <property type="component" value="Unassembled WGS sequence"/>
</dbReference>
<comment type="caution">
    <text evidence="3">The sequence shown here is derived from an EMBL/GenBank/DDBJ whole genome shotgun (WGS) entry which is preliminary data.</text>
</comment>
<keyword evidence="1" id="KW-0812">Transmembrane</keyword>
<dbReference type="Gene3D" id="3.40.50.1460">
    <property type="match status" value="1"/>
</dbReference>
<feature type="transmembrane region" description="Helical" evidence="1">
    <location>
        <begin position="274"/>
        <end position="294"/>
    </location>
</feature>
<gene>
    <name evidence="3" type="ORF">FXB38_19720</name>
</gene>